<dbReference type="STRING" id="246404.A0A507EX23"/>
<dbReference type="GO" id="GO:0007264">
    <property type="term" value="P:small GTPase-mediated signal transduction"/>
    <property type="evidence" value="ECO:0007669"/>
    <property type="project" value="InterPro"/>
</dbReference>
<name>A0A507EX23_9FUNG</name>
<dbReference type="NCBIfam" id="TIGR00231">
    <property type="entry name" value="small_GTP"/>
    <property type="match status" value="1"/>
</dbReference>
<dbReference type="FunFam" id="3.40.50.300:FF:001179">
    <property type="entry name" value="Rho family GTPase"/>
    <property type="match status" value="1"/>
</dbReference>
<dbReference type="Gene3D" id="3.40.50.300">
    <property type="entry name" value="P-loop containing nucleotide triphosphate hydrolases"/>
    <property type="match status" value="1"/>
</dbReference>
<dbReference type="SMART" id="SM00174">
    <property type="entry name" value="RHO"/>
    <property type="match status" value="1"/>
</dbReference>
<dbReference type="PROSITE" id="PS51419">
    <property type="entry name" value="RAB"/>
    <property type="match status" value="1"/>
</dbReference>
<evidence type="ECO:0000256" key="2">
    <source>
        <dbReference type="ARBA" id="ARBA00022741"/>
    </source>
</evidence>
<proteinExistence type="inferred from homology"/>
<dbReference type="OrthoDB" id="270284at2759"/>
<dbReference type="InterPro" id="IPR027417">
    <property type="entry name" value="P-loop_NTPase"/>
</dbReference>
<dbReference type="Pfam" id="PF11176">
    <property type="entry name" value="Tma16"/>
    <property type="match status" value="1"/>
</dbReference>
<protein>
    <submittedName>
        <fullName evidence="4">Uncharacterized protein</fullName>
    </submittedName>
</protein>
<dbReference type="PANTHER" id="PTHR24072">
    <property type="entry name" value="RHO FAMILY GTPASE"/>
    <property type="match status" value="1"/>
</dbReference>
<keyword evidence="5" id="KW-1185">Reference proteome</keyword>
<dbReference type="InterPro" id="IPR021346">
    <property type="entry name" value="Tma16"/>
</dbReference>
<dbReference type="Gene3D" id="1.20.1440.170">
    <property type="entry name" value="Translation machinery-associated protein 16-like"/>
    <property type="match status" value="1"/>
</dbReference>
<dbReference type="GO" id="GO:0003924">
    <property type="term" value="F:GTPase activity"/>
    <property type="evidence" value="ECO:0007669"/>
    <property type="project" value="InterPro"/>
</dbReference>
<dbReference type="PROSITE" id="PS51420">
    <property type="entry name" value="RHO"/>
    <property type="match status" value="1"/>
</dbReference>
<comment type="similarity">
    <text evidence="1">Belongs to the small GTPase superfamily. Rho family.</text>
</comment>
<keyword evidence="3" id="KW-0342">GTP-binding</keyword>
<keyword evidence="2" id="KW-0547">Nucleotide-binding</keyword>
<dbReference type="Pfam" id="PF00071">
    <property type="entry name" value="Ras"/>
    <property type="match status" value="1"/>
</dbReference>
<dbReference type="InterPro" id="IPR001806">
    <property type="entry name" value="Small_GTPase"/>
</dbReference>
<dbReference type="SMART" id="SM00173">
    <property type="entry name" value="RAS"/>
    <property type="match status" value="1"/>
</dbReference>
<comment type="caution">
    <text evidence="4">The sequence shown here is derived from an EMBL/GenBank/DDBJ whole genome shotgun (WGS) entry which is preliminary data.</text>
</comment>
<dbReference type="InterPro" id="IPR038356">
    <property type="entry name" value="Tma16_sf"/>
</dbReference>
<dbReference type="InterPro" id="IPR005225">
    <property type="entry name" value="Small_GTP-bd"/>
</dbReference>
<accession>A0A507EX23</accession>
<evidence type="ECO:0000256" key="3">
    <source>
        <dbReference type="ARBA" id="ARBA00023134"/>
    </source>
</evidence>
<dbReference type="PROSITE" id="PS51421">
    <property type="entry name" value="RAS"/>
    <property type="match status" value="1"/>
</dbReference>
<evidence type="ECO:0000256" key="1">
    <source>
        <dbReference type="ARBA" id="ARBA00010142"/>
    </source>
</evidence>
<reference evidence="4 5" key="1">
    <citation type="journal article" date="2019" name="Sci. Rep.">
        <title>Comparative genomics of chytrid fungi reveal insights into the obligate biotrophic and pathogenic lifestyle of Synchytrium endobioticum.</title>
        <authorList>
            <person name="van de Vossenberg B.T.L.H."/>
            <person name="Warris S."/>
            <person name="Nguyen H.D.T."/>
            <person name="van Gent-Pelzer M.P.E."/>
            <person name="Joly D.L."/>
            <person name="van de Geest H.C."/>
            <person name="Bonants P.J.M."/>
            <person name="Smith D.S."/>
            <person name="Levesque C.A."/>
            <person name="van der Lee T.A.J."/>
        </authorList>
    </citation>
    <scope>NUCLEOTIDE SEQUENCE [LARGE SCALE GENOMIC DNA]</scope>
    <source>
        <strain evidence="4 5">CBS 675.73</strain>
    </source>
</reference>
<organism evidence="4 5">
    <name type="scientific">Chytriomyces confervae</name>
    <dbReference type="NCBI Taxonomy" id="246404"/>
    <lineage>
        <taxon>Eukaryota</taxon>
        <taxon>Fungi</taxon>
        <taxon>Fungi incertae sedis</taxon>
        <taxon>Chytridiomycota</taxon>
        <taxon>Chytridiomycota incertae sedis</taxon>
        <taxon>Chytridiomycetes</taxon>
        <taxon>Chytridiales</taxon>
        <taxon>Chytriomycetaceae</taxon>
        <taxon>Chytriomyces</taxon>
    </lineage>
</organism>
<gene>
    <name evidence="4" type="ORF">CcCBS67573_g07146</name>
</gene>
<dbReference type="SMART" id="SM00175">
    <property type="entry name" value="RAB"/>
    <property type="match status" value="1"/>
</dbReference>
<evidence type="ECO:0000313" key="4">
    <source>
        <dbReference type="EMBL" id="TPX68613.1"/>
    </source>
</evidence>
<dbReference type="InterPro" id="IPR003578">
    <property type="entry name" value="Small_GTPase_Rho"/>
</dbReference>
<dbReference type="PRINTS" id="PR00449">
    <property type="entry name" value="RASTRNSFRMNG"/>
</dbReference>
<evidence type="ECO:0000313" key="5">
    <source>
        <dbReference type="Proteomes" id="UP000320333"/>
    </source>
</evidence>
<dbReference type="GO" id="GO:0005525">
    <property type="term" value="F:GTP binding"/>
    <property type="evidence" value="ECO:0007669"/>
    <property type="project" value="UniProtKB-KW"/>
</dbReference>
<dbReference type="AlphaFoldDB" id="A0A507EX23"/>
<dbReference type="Proteomes" id="UP000320333">
    <property type="component" value="Unassembled WGS sequence"/>
</dbReference>
<dbReference type="EMBL" id="QEAP01000351">
    <property type="protein sequence ID" value="TPX68613.1"/>
    <property type="molecule type" value="Genomic_DNA"/>
</dbReference>
<dbReference type="SUPFAM" id="SSF52540">
    <property type="entry name" value="P-loop containing nucleoside triphosphate hydrolases"/>
    <property type="match status" value="1"/>
</dbReference>
<sequence>MIAGDASIPKKKFVVVGDGFTGKTCMLFVYTKGLFPEVYVPTVFENQVTDIQIDGRRYLLALWDTAGQEDYSRLRPLSYPDSDVILICYSVDILDSFDNIQTQKLSTTAKGVPFLLVALKTDLRNDPTVIATLAKSGQSPIQAAQGRELAEKIGAYRYVECSARNQEGVQDVFEHGMGAALAAGSNKNLIRRRQSSSSARLGKGKGKDCVIDPHSNHVSSTCFGAADRRGAMLHEQKWSKVLQISHVRDADEGISRSGQFSEASSIFGGNSYRDSREDFDIAGSFVCVGICGARALTADRLKPTMPNNKKHKVSKIKGAEKAHPFSRKAAQLRRAFAREERVAGLKTMKDADRTRAVDRMVWFKYAIPDELPSANLELVHDLIDQYINRNEDEIEELKATIRPNRQRPPKIALLEMLQGKDRHEYATGMRVPDMCDAANVARLRKWEGDYNGIGAIKMVSITEASRRKVEEKAKENEDAMEAADADEE</sequence>